<dbReference type="AlphaFoldDB" id="A0A0C3DMP0"/>
<reference evidence="1 2" key="1">
    <citation type="submission" date="2014-04" db="EMBL/GenBank/DDBJ databases">
        <authorList>
            <consortium name="DOE Joint Genome Institute"/>
            <person name="Kuo A."/>
            <person name="Kohler A."/>
            <person name="Nagy L.G."/>
            <person name="Floudas D."/>
            <person name="Copeland A."/>
            <person name="Barry K.W."/>
            <person name="Cichocki N."/>
            <person name="Veneault-Fourrey C."/>
            <person name="LaButti K."/>
            <person name="Lindquist E.A."/>
            <person name="Lipzen A."/>
            <person name="Lundell T."/>
            <person name="Morin E."/>
            <person name="Murat C."/>
            <person name="Sun H."/>
            <person name="Tunlid A."/>
            <person name="Henrissat B."/>
            <person name="Grigoriev I.V."/>
            <person name="Hibbett D.S."/>
            <person name="Martin F."/>
            <person name="Nordberg H.P."/>
            <person name="Cantor M.N."/>
            <person name="Hua S.X."/>
        </authorList>
    </citation>
    <scope>NUCLEOTIDE SEQUENCE [LARGE SCALE GENOMIC DNA]</scope>
    <source>
        <strain evidence="1 2">Foug A</strain>
    </source>
</reference>
<dbReference type="Proteomes" id="UP000053989">
    <property type="component" value="Unassembled WGS sequence"/>
</dbReference>
<sequence>MVIMAASPRDDFVVSSISVINVDCWPFDLALHASRGKMMAVEKVPLRLSLVPAWRLGVLMKCSRHLGFDLQTSGAFISLRLTLRRV</sequence>
<reference evidence="2" key="2">
    <citation type="submission" date="2015-01" db="EMBL/GenBank/DDBJ databases">
        <title>Evolutionary Origins and Diversification of the Mycorrhizal Mutualists.</title>
        <authorList>
            <consortium name="DOE Joint Genome Institute"/>
            <consortium name="Mycorrhizal Genomics Consortium"/>
            <person name="Kohler A."/>
            <person name="Kuo A."/>
            <person name="Nagy L.G."/>
            <person name="Floudas D."/>
            <person name="Copeland A."/>
            <person name="Barry K.W."/>
            <person name="Cichocki N."/>
            <person name="Veneault-Fourrey C."/>
            <person name="LaButti K."/>
            <person name="Lindquist E.A."/>
            <person name="Lipzen A."/>
            <person name="Lundell T."/>
            <person name="Morin E."/>
            <person name="Murat C."/>
            <person name="Riley R."/>
            <person name="Ohm R."/>
            <person name="Sun H."/>
            <person name="Tunlid A."/>
            <person name="Henrissat B."/>
            <person name="Grigoriev I.V."/>
            <person name="Hibbett D.S."/>
            <person name="Martin F."/>
        </authorList>
    </citation>
    <scope>NUCLEOTIDE SEQUENCE [LARGE SCALE GENOMIC DNA]</scope>
    <source>
        <strain evidence="2">Foug A</strain>
    </source>
</reference>
<organism evidence="1 2">
    <name type="scientific">Scleroderma citrinum Foug A</name>
    <dbReference type="NCBI Taxonomy" id="1036808"/>
    <lineage>
        <taxon>Eukaryota</taxon>
        <taxon>Fungi</taxon>
        <taxon>Dikarya</taxon>
        <taxon>Basidiomycota</taxon>
        <taxon>Agaricomycotina</taxon>
        <taxon>Agaricomycetes</taxon>
        <taxon>Agaricomycetidae</taxon>
        <taxon>Boletales</taxon>
        <taxon>Sclerodermatineae</taxon>
        <taxon>Sclerodermataceae</taxon>
        <taxon>Scleroderma</taxon>
    </lineage>
</organism>
<dbReference type="EMBL" id="KN822102">
    <property type="protein sequence ID" value="KIM57301.1"/>
    <property type="molecule type" value="Genomic_DNA"/>
</dbReference>
<dbReference type="InParanoid" id="A0A0C3DMP0"/>
<evidence type="ECO:0000313" key="1">
    <source>
        <dbReference type="EMBL" id="KIM57301.1"/>
    </source>
</evidence>
<accession>A0A0C3DMP0</accession>
<gene>
    <name evidence="1" type="ORF">SCLCIDRAFT_1139174</name>
</gene>
<proteinExistence type="predicted"/>
<evidence type="ECO:0000313" key="2">
    <source>
        <dbReference type="Proteomes" id="UP000053989"/>
    </source>
</evidence>
<protein>
    <submittedName>
        <fullName evidence="1">Uncharacterized protein</fullName>
    </submittedName>
</protein>
<dbReference type="HOGENOM" id="CLU_2499214_0_0_1"/>
<name>A0A0C3DMP0_9AGAM</name>
<keyword evidence="2" id="KW-1185">Reference proteome</keyword>